<dbReference type="Gene3D" id="6.10.140.530">
    <property type="match status" value="1"/>
</dbReference>
<accession>A0A061SDM2</accession>
<name>A0A061SDM2_9CHLO</name>
<dbReference type="PANTHER" id="PTHR33418">
    <property type="entry name" value="HELICASE-ASSOCIATED"/>
    <property type="match status" value="1"/>
</dbReference>
<keyword evidence="2" id="KW-0378">Hydrolase</keyword>
<evidence type="ECO:0000313" key="2">
    <source>
        <dbReference type="EMBL" id="JAC83252.1"/>
    </source>
</evidence>
<reference evidence="2" key="1">
    <citation type="submission" date="2014-05" db="EMBL/GenBank/DDBJ databases">
        <title>The transcriptome of the halophilic microalga Tetraselmis sp. GSL018 isolated from the Great Salt Lake, Utah.</title>
        <authorList>
            <person name="Jinkerson R.E."/>
            <person name="D'Adamo S."/>
            <person name="Posewitz M.C."/>
        </authorList>
    </citation>
    <scope>NUCLEOTIDE SEQUENCE</scope>
    <source>
        <strain evidence="2">GSL018</strain>
    </source>
</reference>
<dbReference type="Pfam" id="PF03457">
    <property type="entry name" value="HA"/>
    <property type="match status" value="1"/>
</dbReference>
<dbReference type="GO" id="GO:0004386">
    <property type="term" value="F:helicase activity"/>
    <property type="evidence" value="ECO:0007669"/>
    <property type="project" value="UniProtKB-KW"/>
</dbReference>
<dbReference type="PANTHER" id="PTHR33418:SF1">
    <property type="entry name" value="HELICASE-ASSOCIATED DOMAIN-CONTAINING PROTEIN"/>
    <property type="match status" value="1"/>
</dbReference>
<dbReference type="EMBL" id="GBEZ01001748">
    <property type="protein sequence ID" value="JAC83252.1"/>
    <property type="molecule type" value="Transcribed_RNA"/>
</dbReference>
<dbReference type="InterPro" id="IPR005114">
    <property type="entry name" value="Helicase_assoc"/>
</dbReference>
<proteinExistence type="predicted"/>
<keyword evidence="2" id="KW-0347">Helicase</keyword>
<dbReference type="AlphaFoldDB" id="A0A061SDM2"/>
<keyword evidence="2" id="KW-0067">ATP-binding</keyword>
<feature type="non-terminal residue" evidence="2">
    <location>
        <position position="70"/>
    </location>
</feature>
<organism evidence="2">
    <name type="scientific">Tetraselmis sp. GSL018</name>
    <dbReference type="NCBI Taxonomy" id="582737"/>
    <lineage>
        <taxon>Eukaryota</taxon>
        <taxon>Viridiplantae</taxon>
        <taxon>Chlorophyta</taxon>
        <taxon>core chlorophytes</taxon>
        <taxon>Chlorodendrophyceae</taxon>
        <taxon>Chlorodendrales</taxon>
        <taxon>Chlorodendraceae</taxon>
        <taxon>Tetraselmis</taxon>
    </lineage>
</organism>
<sequence length="70" mass="7806">MYEQLREFAKQHGHCDVPQRFPANPSLGTWVHTQRRCLASGSLSASRRARLDELGFRWAPRAPEAAATGG</sequence>
<evidence type="ECO:0000259" key="1">
    <source>
        <dbReference type="Pfam" id="PF03457"/>
    </source>
</evidence>
<feature type="domain" description="Helicase-associated" evidence="1">
    <location>
        <begin position="1"/>
        <end position="56"/>
    </location>
</feature>
<gene>
    <name evidence="2" type="ORF">TSPGSL018_3815</name>
</gene>
<protein>
    <submittedName>
        <fullName evidence="2">Dead deah box helicase</fullName>
    </submittedName>
</protein>
<keyword evidence="2" id="KW-0547">Nucleotide-binding</keyword>